<feature type="transmembrane region" description="Helical" evidence="1">
    <location>
        <begin position="206"/>
        <end position="224"/>
    </location>
</feature>
<protein>
    <submittedName>
        <fullName evidence="2">ABC transporter permease</fullName>
    </submittedName>
</protein>
<feature type="transmembrane region" description="Helical" evidence="1">
    <location>
        <begin position="314"/>
        <end position="332"/>
    </location>
</feature>
<feature type="transmembrane region" description="Helical" evidence="1">
    <location>
        <begin position="361"/>
        <end position="382"/>
    </location>
</feature>
<proteinExistence type="predicted"/>
<feature type="transmembrane region" description="Helical" evidence="1">
    <location>
        <begin position="517"/>
        <end position="541"/>
    </location>
</feature>
<feature type="transmembrane region" description="Helical" evidence="1">
    <location>
        <begin position="477"/>
        <end position="497"/>
    </location>
</feature>
<accession>A0A7K3M9N3</accession>
<keyword evidence="1" id="KW-0472">Membrane</keyword>
<evidence type="ECO:0000313" key="2">
    <source>
        <dbReference type="EMBL" id="NDL60035.1"/>
    </source>
</evidence>
<dbReference type="Proteomes" id="UP000460435">
    <property type="component" value="Unassembled WGS sequence"/>
</dbReference>
<evidence type="ECO:0000256" key="1">
    <source>
        <dbReference type="SAM" id="Phobius"/>
    </source>
</evidence>
<feature type="transmembrane region" description="Helical" evidence="1">
    <location>
        <begin position="447"/>
        <end position="470"/>
    </location>
</feature>
<keyword evidence="1" id="KW-0812">Transmembrane</keyword>
<gene>
    <name evidence="2" type="ORF">F7O44_23450</name>
</gene>
<feature type="transmembrane region" description="Helical" evidence="1">
    <location>
        <begin position="104"/>
        <end position="123"/>
    </location>
</feature>
<feature type="transmembrane region" description="Helical" evidence="1">
    <location>
        <begin position="180"/>
        <end position="199"/>
    </location>
</feature>
<comment type="caution">
    <text evidence="2">The sequence shown here is derived from an EMBL/GenBank/DDBJ whole genome shotgun (WGS) entry which is preliminary data.</text>
</comment>
<keyword evidence="1" id="KW-1133">Transmembrane helix</keyword>
<feature type="transmembrane region" description="Helical" evidence="1">
    <location>
        <begin position="410"/>
        <end position="435"/>
    </location>
</feature>
<dbReference type="RefSeq" id="WP_162452734.1">
    <property type="nucleotide sequence ID" value="NZ_WLZY01000009.1"/>
</dbReference>
<reference evidence="2 3" key="1">
    <citation type="submission" date="2019-11" db="EMBL/GenBank/DDBJ databases">
        <authorList>
            <person name="Li X.-J."/>
            <person name="Feng X.-M."/>
        </authorList>
    </citation>
    <scope>NUCLEOTIDE SEQUENCE [LARGE SCALE GENOMIC DNA]</scope>
    <source>
        <strain evidence="2 3">XMNu-373</strain>
    </source>
</reference>
<dbReference type="AlphaFoldDB" id="A0A7K3M9N3"/>
<keyword evidence="3" id="KW-1185">Reference proteome</keyword>
<dbReference type="EMBL" id="WLZY01000009">
    <property type="protein sequence ID" value="NDL60035.1"/>
    <property type="molecule type" value="Genomic_DNA"/>
</dbReference>
<evidence type="ECO:0000313" key="3">
    <source>
        <dbReference type="Proteomes" id="UP000460435"/>
    </source>
</evidence>
<organism evidence="2 3">
    <name type="scientific">Phytoactinopolyspora mesophila</name>
    <dbReference type="NCBI Taxonomy" id="2650750"/>
    <lineage>
        <taxon>Bacteria</taxon>
        <taxon>Bacillati</taxon>
        <taxon>Actinomycetota</taxon>
        <taxon>Actinomycetes</taxon>
        <taxon>Jiangellales</taxon>
        <taxon>Jiangellaceae</taxon>
        <taxon>Phytoactinopolyspora</taxon>
    </lineage>
</organism>
<feature type="transmembrane region" description="Helical" evidence="1">
    <location>
        <begin position="255"/>
        <end position="275"/>
    </location>
</feature>
<feature type="transmembrane region" description="Helical" evidence="1">
    <location>
        <begin position="40"/>
        <end position="58"/>
    </location>
</feature>
<feature type="transmembrane region" description="Helical" evidence="1">
    <location>
        <begin position="144"/>
        <end position="168"/>
    </location>
</feature>
<name>A0A7K3M9N3_9ACTN</name>
<sequence>MSTTTMMTSRPERGSSCGAEAFAGTGTLVRFILRRDRVRIPVWIAAIVGSLAGVAQSYSDTYPTQADLDSRSELADNPIFIAFNGPGYGLDNYTFGAMVANESLYIAVILVALMSTFLVIRHTRAEEESGRAELVRSGVVGRHAATASTLLVVAALNLVVGLLTAAALSSLDRLDGAGSLTYAMSMAAAGLVFMAVATMAAQVTEYARGAVGVGVAVLGATYLVRAVGDVSETGLSWVSPFAWSLETRAFVDERWWPLLLSLALTIVLVTGAMALSVRRDVGAGLVPPRPGPPLASNWLVHPLGLAFRLQRAGLVAWAVGLAVLGAAFGPMVEDVEEFAADNEQVQEIFVRAGDTTFVESFLSTVTAMMALIATGFAIQSALRVRAEEISGRAEPLLTTALTRTRWGAGYLVVAMAGSAMVMLTGSLALGVTASVTQADTSLWLELFAGGLVQVPAMWVVIGVAFALFGLAPRLAQAAWLLLAYGVVVDLMGPALGMPDVAHNLSPFGHVPRIPGDAFTATPMLILMVLAAALLSAGLAGFRRRDVHTT</sequence>